<evidence type="ECO:0000313" key="3">
    <source>
        <dbReference type="Proteomes" id="UP000026961"/>
    </source>
</evidence>
<feature type="region of interest" description="Disordered" evidence="1">
    <location>
        <begin position="157"/>
        <end position="192"/>
    </location>
</feature>
<evidence type="ECO:0000313" key="2">
    <source>
        <dbReference type="EnsemblPlants" id="OGLUM12G17700.1"/>
    </source>
</evidence>
<feature type="compositionally biased region" description="Basic and acidic residues" evidence="1">
    <location>
        <begin position="62"/>
        <end position="75"/>
    </location>
</feature>
<dbReference type="AlphaFoldDB" id="A0A0E0BU73"/>
<protein>
    <submittedName>
        <fullName evidence="2">Uncharacterized protein</fullName>
    </submittedName>
</protein>
<feature type="compositionally biased region" description="Basic residues" evidence="1">
    <location>
        <begin position="160"/>
        <end position="170"/>
    </location>
</feature>
<accession>A0A0E0BU73</accession>
<keyword evidence="3" id="KW-1185">Reference proteome</keyword>
<proteinExistence type="predicted"/>
<organism evidence="2">
    <name type="scientific">Oryza glumipatula</name>
    <dbReference type="NCBI Taxonomy" id="40148"/>
    <lineage>
        <taxon>Eukaryota</taxon>
        <taxon>Viridiplantae</taxon>
        <taxon>Streptophyta</taxon>
        <taxon>Embryophyta</taxon>
        <taxon>Tracheophyta</taxon>
        <taxon>Spermatophyta</taxon>
        <taxon>Magnoliopsida</taxon>
        <taxon>Liliopsida</taxon>
        <taxon>Poales</taxon>
        <taxon>Poaceae</taxon>
        <taxon>BOP clade</taxon>
        <taxon>Oryzoideae</taxon>
        <taxon>Oryzeae</taxon>
        <taxon>Oryzinae</taxon>
        <taxon>Oryza</taxon>
    </lineage>
</organism>
<name>A0A0E0BU73_9ORYZ</name>
<dbReference type="Gramene" id="OGLUM12G17700.1">
    <property type="protein sequence ID" value="OGLUM12G17700.1"/>
    <property type="gene ID" value="OGLUM12G17700"/>
</dbReference>
<reference evidence="2" key="1">
    <citation type="submission" date="2015-04" db="UniProtKB">
        <authorList>
            <consortium name="EnsemblPlants"/>
        </authorList>
    </citation>
    <scope>IDENTIFICATION</scope>
</reference>
<sequence length="203" mass="22175">MATAFLSDDLEPATIRTCIRRARRSGRVGQDRAGAGAGEGLLRLPRAQEGRRRVRAGSRSGGGEEGRRGGRIDDRCHRHGVKAGRVLRLRPRAAAPPLPLVCAARRDPHRRNHIALLLAVNRAAYLLPRSPPNSLAAVGLLPPSFTASSATAAVGLLAATRHRPKGKKKGRERERRERGRRKKEGDRGLTRGPHMLVGPHFFF</sequence>
<evidence type="ECO:0000256" key="1">
    <source>
        <dbReference type="SAM" id="MobiDB-lite"/>
    </source>
</evidence>
<dbReference type="HOGENOM" id="CLU_1350760_0_0_1"/>
<feature type="region of interest" description="Disordered" evidence="1">
    <location>
        <begin position="45"/>
        <end position="75"/>
    </location>
</feature>
<dbReference type="Proteomes" id="UP000026961">
    <property type="component" value="Chromosome 12"/>
</dbReference>
<feature type="compositionally biased region" description="Basic and acidic residues" evidence="1">
    <location>
        <begin position="171"/>
        <end position="189"/>
    </location>
</feature>
<dbReference type="EnsemblPlants" id="OGLUM12G17700.1">
    <property type="protein sequence ID" value="OGLUM12G17700.1"/>
    <property type="gene ID" value="OGLUM12G17700"/>
</dbReference>
<reference evidence="2" key="2">
    <citation type="submission" date="2018-05" db="EMBL/GenBank/DDBJ databases">
        <title>OgluRS3 (Oryza glumaepatula Reference Sequence Version 3).</title>
        <authorList>
            <person name="Zhang J."/>
            <person name="Kudrna D."/>
            <person name="Lee S."/>
            <person name="Talag J."/>
            <person name="Welchert J."/>
            <person name="Wing R.A."/>
        </authorList>
    </citation>
    <scope>NUCLEOTIDE SEQUENCE [LARGE SCALE GENOMIC DNA]</scope>
</reference>